<keyword evidence="1" id="KW-0472">Membrane</keyword>
<name>A0A3M7SCZ2_BRAPC</name>
<dbReference type="Proteomes" id="UP000276133">
    <property type="component" value="Unassembled WGS sequence"/>
</dbReference>
<keyword evidence="3" id="KW-1185">Reference proteome</keyword>
<evidence type="ECO:0000256" key="1">
    <source>
        <dbReference type="SAM" id="Phobius"/>
    </source>
</evidence>
<accession>A0A3M7SCZ2</accession>
<dbReference type="AlphaFoldDB" id="A0A3M7SCZ2"/>
<comment type="caution">
    <text evidence="2">The sequence shown here is derived from an EMBL/GenBank/DDBJ whole genome shotgun (WGS) entry which is preliminary data.</text>
</comment>
<organism evidence="2 3">
    <name type="scientific">Brachionus plicatilis</name>
    <name type="common">Marine rotifer</name>
    <name type="synonym">Brachionus muelleri</name>
    <dbReference type="NCBI Taxonomy" id="10195"/>
    <lineage>
        <taxon>Eukaryota</taxon>
        <taxon>Metazoa</taxon>
        <taxon>Spiralia</taxon>
        <taxon>Gnathifera</taxon>
        <taxon>Rotifera</taxon>
        <taxon>Eurotatoria</taxon>
        <taxon>Monogononta</taxon>
        <taxon>Pseudotrocha</taxon>
        <taxon>Ploima</taxon>
        <taxon>Brachionidae</taxon>
        <taxon>Brachionus</taxon>
    </lineage>
</organism>
<gene>
    <name evidence="2" type="ORF">BpHYR1_019112</name>
</gene>
<evidence type="ECO:0000313" key="3">
    <source>
        <dbReference type="Proteomes" id="UP000276133"/>
    </source>
</evidence>
<evidence type="ECO:0000313" key="2">
    <source>
        <dbReference type="EMBL" id="RNA33652.1"/>
    </source>
</evidence>
<reference evidence="2 3" key="1">
    <citation type="journal article" date="2018" name="Sci. Rep.">
        <title>Genomic signatures of local adaptation to the degree of environmental predictability in rotifers.</title>
        <authorList>
            <person name="Franch-Gras L."/>
            <person name="Hahn C."/>
            <person name="Garcia-Roger E.M."/>
            <person name="Carmona M.J."/>
            <person name="Serra M."/>
            <person name="Gomez A."/>
        </authorList>
    </citation>
    <scope>NUCLEOTIDE SEQUENCE [LARGE SCALE GENOMIC DNA]</scope>
    <source>
        <strain evidence="2">HYR1</strain>
    </source>
</reference>
<dbReference type="EMBL" id="REGN01001607">
    <property type="protein sequence ID" value="RNA33652.1"/>
    <property type="molecule type" value="Genomic_DNA"/>
</dbReference>
<proteinExistence type="predicted"/>
<feature type="transmembrane region" description="Helical" evidence="1">
    <location>
        <begin position="34"/>
        <end position="57"/>
    </location>
</feature>
<protein>
    <submittedName>
        <fullName evidence="2">Uncharacterized protein</fullName>
    </submittedName>
</protein>
<sequence>MHLIVFGKITRSCLYSINSKLFEGSLIGNLQYELIPFEFCFSSTCLTEIITYLFIWIKKKEYLFLLRLDLN</sequence>
<keyword evidence="1" id="KW-0812">Transmembrane</keyword>
<keyword evidence="1" id="KW-1133">Transmembrane helix</keyword>